<evidence type="ECO:0000313" key="1">
    <source>
        <dbReference type="EMBL" id="MFC3104429.1"/>
    </source>
</evidence>
<proteinExistence type="predicted"/>
<protein>
    <recommendedName>
        <fullName evidence="3">DUF2589 domain-containing protein</fullName>
    </recommendedName>
</protein>
<evidence type="ECO:0000313" key="2">
    <source>
        <dbReference type="Proteomes" id="UP001595462"/>
    </source>
</evidence>
<sequence length="195" mass="21428">MSADHESKRDARASADYSYEAFGREFFEQSVTRERVENALSNLAGNAIDFGPRKAGPAGLASISATGEVGAPRVERVPGKRVRFAVTIPIRLQLVVRLAGHDHRFDGELGAHLTLTAMARAPLKIFIDVPAPTEKDVDVDVEAQGLRASVLDVVADVDGELRRFVARHIGREIEKPKIRDMREIDVAARLHKDRG</sequence>
<dbReference type="Proteomes" id="UP001595462">
    <property type="component" value="Unassembled WGS sequence"/>
</dbReference>
<keyword evidence="2" id="KW-1185">Reference proteome</keyword>
<dbReference type="RefSeq" id="WP_380689558.1">
    <property type="nucleotide sequence ID" value="NZ_JBHRSS010000004.1"/>
</dbReference>
<reference evidence="2" key="1">
    <citation type="journal article" date="2019" name="Int. J. Syst. Evol. Microbiol.">
        <title>The Global Catalogue of Microorganisms (GCM) 10K type strain sequencing project: providing services to taxonomists for standard genome sequencing and annotation.</title>
        <authorList>
            <consortium name="The Broad Institute Genomics Platform"/>
            <consortium name="The Broad Institute Genome Sequencing Center for Infectious Disease"/>
            <person name="Wu L."/>
            <person name="Ma J."/>
        </authorList>
    </citation>
    <scope>NUCLEOTIDE SEQUENCE [LARGE SCALE GENOMIC DNA]</scope>
    <source>
        <strain evidence="2">KCTC 52640</strain>
    </source>
</reference>
<comment type="caution">
    <text evidence="1">The sequence shown here is derived from an EMBL/GenBank/DDBJ whole genome shotgun (WGS) entry which is preliminary data.</text>
</comment>
<accession>A0ABV7ER55</accession>
<dbReference type="EMBL" id="JBHRSS010000004">
    <property type="protein sequence ID" value="MFC3104429.1"/>
    <property type="molecule type" value="Genomic_DNA"/>
</dbReference>
<gene>
    <name evidence="1" type="ORF">ACFOSU_11065</name>
</gene>
<evidence type="ECO:0008006" key="3">
    <source>
        <dbReference type="Google" id="ProtNLM"/>
    </source>
</evidence>
<name>A0ABV7ER55_9GAMM</name>
<organism evidence="1 2">
    <name type="scientific">Salinisphaera aquimarina</name>
    <dbReference type="NCBI Taxonomy" id="2094031"/>
    <lineage>
        <taxon>Bacteria</taxon>
        <taxon>Pseudomonadati</taxon>
        <taxon>Pseudomonadota</taxon>
        <taxon>Gammaproteobacteria</taxon>
        <taxon>Salinisphaerales</taxon>
        <taxon>Salinisphaeraceae</taxon>
        <taxon>Salinisphaera</taxon>
    </lineage>
</organism>